<keyword evidence="2" id="KW-0326">Glycosidase</keyword>
<accession>X8E0J7</accession>
<feature type="region of interest" description="Disordered" evidence="1">
    <location>
        <begin position="171"/>
        <end position="276"/>
    </location>
</feature>
<dbReference type="PATRIC" id="fig|1299334.3.peg.994"/>
<proteinExistence type="predicted"/>
<reference evidence="2" key="1">
    <citation type="submission" date="2014-01" db="EMBL/GenBank/DDBJ databases">
        <authorList>
            <person name="Brown-Elliot B."/>
            <person name="Wallace R."/>
            <person name="Lenaerts A."/>
            <person name="Ordway D."/>
            <person name="DeGroote M.A."/>
            <person name="Parker T."/>
            <person name="Sizemore C."/>
            <person name="Tallon L.J."/>
            <person name="Sadzewicz L.K."/>
            <person name="Sengamalay N."/>
            <person name="Fraser C.M."/>
            <person name="Hine E."/>
            <person name="Shefchek K.A."/>
            <person name="Das S.P."/>
            <person name="Tettelin H."/>
        </authorList>
    </citation>
    <scope>NUCLEOTIDE SEQUENCE [LARGE SCALE GENOMIC DNA]</scope>
    <source>
        <strain evidence="2">4042</strain>
    </source>
</reference>
<evidence type="ECO:0000256" key="1">
    <source>
        <dbReference type="SAM" id="MobiDB-lite"/>
    </source>
</evidence>
<gene>
    <name evidence="2" type="primary">tag</name>
    <name evidence="2" type="ORF">I553_9481</name>
</gene>
<organism evidence="2">
    <name type="scientific">Mycobacterium xenopi 4042</name>
    <dbReference type="NCBI Taxonomy" id="1299334"/>
    <lineage>
        <taxon>Bacteria</taxon>
        <taxon>Bacillati</taxon>
        <taxon>Actinomycetota</taxon>
        <taxon>Actinomycetes</taxon>
        <taxon>Mycobacteriales</taxon>
        <taxon>Mycobacteriaceae</taxon>
        <taxon>Mycobacterium</taxon>
    </lineage>
</organism>
<keyword evidence="2" id="KW-0378">Hydrolase</keyword>
<comment type="caution">
    <text evidence="2">The sequence shown here is derived from an EMBL/GenBank/DDBJ whole genome shotgun (WGS) entry which is preliminary data.</text>
</comment>
<protein>
    <submittedName>
        <fullName evidence="2">DNA-3-methyladenine glycosylase I domain protein</fullName>
        <ecNumber evidence="2">3.2.2.20</ecNumber>
    </submittedName>
</protein>
<dbReference type="EMBL" id="JAOB01000011">
    <property type="protein sequence ID" value="EUA73325.1"/>
    <property type="molecule type" value="Genomic_DNA"/>
</dbReference>
<dbReference type="AlphaFoldDB" id="X8E0J7"/>
<name>X8E0J7_MYCXE</name>
<feature type="compositionally biased region" description="Basic residues" evidence="1">
    <location>
        <begin position="176"/>
        <end position="202"/>
    </location>
</feature>
<dbReference type="EC" id="3.2.2.20" evidence="2"/>
<dbReference type="GO" id="GO:0008725">
    <property type="term" value="F:DNA-3-methyladenine glycosylase activity"/>
    <property type="evidence" value="ECO:0007669"/>
    <property type="project" value="UniProtKB-EC"/>
</dbReference>
<feature type="region of interest" description="Disordered" evidence="1">
    <location>
        <begin position="86"/>
        <end position="116"/>
    </location>
</feature>
<sequence length="276" mass="29943">MALVLLYLVVLILLALVLFGVASLLFGRGEQLPPLPRATTATVLPASGVTGADVEAVKFTQVLRGTRPVRWTGCWIGSARNSTCCAASSRRLPPRPGRRPRRPPRRQGTGVTAPDGGLIRCPWATTELYRDYHDREWAVRCATGCVVRADVPGGLSERTVVADHPAQAGALSAGLRRLRHRNRRRLHRRRRDPVDGRRHHRAQPGQDRSHHRQRAGGSGPGLLRRPSRVAVVVRAAPRPRPADASEIPSAPPNPPPWHANSSGEGFGSSGPPPPMP</sequence>
<feature type="compositionally biased region" description="Basic residues" evidence="1">
    <location>
        <begin position="92"/>
        <end position="105"/>
    </location>
</feature>
<evidence type="ECO:0000313" key="2">
    <source>
        <dbReference type="EMBL" id="EUA73325.1"/>
    </source>
</evidence>